<reference evidence="2" key="1">
    <citation type="submission" date="2021-01" db="EMBL/GenBank/DDBJ databases">
        <authorList>
            <person name="Corre E."/>
            <person name="Pelletier E."/>
            <person name="Niang G."/>
            <person name="Scheremetjew M."/>
            <person name="Finn R."/>
            <person name="Kale V."/>
            <person name="Holt S."/>
            <person name="Cochrane G."/>
            <person name="Meng A."/>
            <person name="Brown T."/>
            <person name="Cohen L."/>
        </authorList>
    </citation>
    <scope>NUCLEOTIDE SEQUENCE</scope>
    <source>
        <strain evidence="2">CCMP2078</strain>
    </source>
</reference>
<feature type="region of interest" description="Disordered" evidence="1">
    <location>
        <begin position="1"/>
        <end position="27"/>
    </location>
</feature>
<evidence type="ECO:0000256" key="1">
    <source>
        <dbReference type="SAM" id="MobiDB-lite"/>
    </source>
</evidence>
<organism evidence="2">
    <name type="scientific">Pinguiococcus pyrenoidosus</name>
    <dbReference type="NCBI Taxonomy" id="172671"/>
    <lineage>
        <taxon>Eukaryota</taxon>
        <taxon>Sar</taxon>
        <taxon>Stramenopiles</taxon>
        <taxon>Ochrophyta</taxon>
        <taxon>Pinguiophyceae</taxon>
        <taxon>Pinguiochrysidales</taxon>
        <taxon>Pinguiochrysidaceae</taxon>
        <taxon>Pinguiococcus</taxon>
    </lineage>
</organism>
<feature type="compositionally biased region" description="Basic and acidic residues" evidence="1">
    <location>
        <begin position="1"/>
        <end position="10"/>
    </location>
</feature>
<evidence type="ECO:0000313" key="2">
    <source>
        <dbReference type="EMBL" id="CAD8261650.1"/>
    </source>
</evidence>
<name>A0A7R9YDN8_9STRA</name>
<protein>
    <submittedName>
        <fullName evidence="2">Uncharacterized protein</fullName>
    </submittedName>
</protein>
<proteinExistence type="predicted"/>
<gene>
    <name evidence="2" type="ORF">PPYR1160_LOCUS11152</name>
</gene>
<dbReference type="EMBL" id="HBEA01014552">
    <property type="protein sequence ID" value="CAD8261650.1"/>
    <property type="molecule type" value="Transcribed_RNA"/>
</dbReference>
<sequence>MAVHYERDVLPDGQTGEEPGGVTGGKWRPSHATMKALACATWATAGVLTIEGFTGQQLDDIGQSVKKIDKSVEHAFVSGVLDNQDADTAVLLAKCNVDAVNEAAIPSMKQVLALLNPSTETGRVALESLGDERFCDFVALIVHAAETMPGKSRKILMDTVNAAFKDDLVREAMRRIAGQGIGLGERKRSIDLQARLIYNLGSLGVQGEEAATLCARILLHANKIINDHPVFSHRGRLPISMRTAARLVRATGDILRSDQSPGHMLPSLMGRLCGGMIVNSVFARNSLAPDDVANMLEGLTKLGHKSRPFTKRLRLLYLRDHIDGARGMEKHVLLRSLSRIAYATSVAGIRWPRLYMTVISVMAALNSEETPEVFRSDFFGSWEDLTEGASSQQLDPSTDADDPTKGGSNFIQLPGLTIAERIRLDWALGVTGWSGLKNEVLLPVIAQDADELDHMNPSVLAMLISAVAEGAASAAADFVEAATIIRTSSVPSSTARALKVAQASRESYHFRMLAFQRLLEVLGPALISFSPAEIAEIASSFAIVVASASEARPLDMHLCEDPDGHTQYSRERIAAAARLWKVPLPEGLLKRFCLEAERWAATFTEEELSSLTWCIFEALFRRHVLTDRYQIDQNTCRLSPALVEAYASSGKAERDGDRLSGQSSEAHVKGILSTIKSELSIREEAQRGGRYGAFHLGSLKAFLAAISTLIDV</sequence>
<accession>A0A7R9YDN8</accession>
<dbReference type="AlphaFoldDB" id="A0A7R9YDN8"/>